<keyword evidence="3" id="KW-1185">Reference proteome</keyword>
<gene>
    <name evidence="2" type="ORF">RRG08_020272</name>
</gene>
<protein>
    <submittedName>
        <fullName evidence="2">Uncharacterized protein</fullName>
    </submittedName>
</protein>
<feature type="compositionally biased region" description="Basic and acidic residues" evidence="1">
    <location>
        <begin position="27"/>
        <end position="41"/>
    </location>
</feature>
<proteinExistence type="predicted"/>
<feature type="region of interest" description="Disordered" evidence="1">
    <location>
        <begin position="199"/>
        <end position="221"/>
    </location>
</feature>
<comment type="caution">
    <text evidence="2">The sequence shown here is derived from an EMBL/GenBank/DDBJ whole genome shotgun (WGS) entry which is preliminary data.</text>
</comment>
<sequence>MTGERLRGCPSRETRSSPGLKLQTVDVVKDGRGDKKSDRVRAGSRYSLPYRTRTVLIRQLRSCRNTDTETRSKACKNQRPGAGEVAGRGRTGEVTNRSKFNNDHSASIISHSPACTLRYENKMSRFSAPKIKQINKFQCRAQNEVRRRFLMPQSEAKISDGQGGNIEEKAQLASFQVHAGISQHPELKLTHFELQARALPGQSDEPERSKRPCRGSVHTAVPRPGFSVGPALITVMGGMVSLTPRRAGRTELSLD</sequence>
<evidence type="ECO:0000313" key="3">
    <source>
        <dbReference type="Proteomes" id="UP001283361"/>
    </source>
</evidence>
<dbReference type="Proteomes" id="UP001283361">
    <property type="component" value="Unassembled WGS sequence"/>
</dbReference>
<dbReference type="AlphaFoldDB" id="A0AAE0YZ66"/>
<name>A0AAE0YZ66_9GAST</name>
<feature type="region of interest" description="Disordered" evidence="1">
    <location>
        <begin position="66"/>
        <end position="104"/>
    </location>
</feature>
<feature type="region of interest" description="Disordered" evidence="1">
    <location>
        <begin position="1"/>
        <end position="45"/>
    </location>
</feature>
<organism evidence="2 3">
    <name type="scientific">Elysia crispata</name>
    <name type="common">lettuce slug</name>
    <dbReference type="NCBI Taxonomy" id="231223"/>
    <lineage>
        <taxon>Eukaryota</taxon>
        <taxon>Metazoa</taxon>
        <taxon>Spiralia</taxon>
        <taxon>Lophotrochozoa</taxon>
        <taxon>Mollusca</taxon>
        <taxon>Gastropoda</taxon>
        <taxon>Heterobranchia</taxon>
        <taxon>Euthyneura</taxon>
        <taxon>Panpulmonata</taxon>
        <taxon>Sacoglossa</taxon>
        <taxon>Placobranchoidea</taxon>
        <taxon>Plakobranchidae</taxon>
        <taxon>Elysia</taxon>
    </lineage>
</organism>
<dbReference type="EMBL" id="JAWDGP010005133">
    <property type="protein sequence ID" value="KAK3759351.1"/>
    <property type="molecule type" value="Genomic_DNA"/>
</dbReference>
<accession>A0AAE0YZ66</accession>
<feature type="compositionally biased region" description="Basic and acidic residues" evidence="1">
    <location>
        <begin position="1"/>
        <end position="15"/>
    </location>
</feature>
<feature type="compositionally biased region" description="Polar residues" evidence="1">
    <location>
        <begin position="93"/>
        <end position="104"/>
    </location>
</feature>
<reference evidence="2" key="1">
    <citation type="journal article" date="2023" name="G3 (Bethesda)">
        <title>A reference genome for the long-term kleptoplast-retaining sea slug Elysia crispata morphotype clarki.</title>
        <authorList>
            <person name="Eastman K.E."/>
            <person name="Pendleton A.L."/>
            <person name="Shaikh M.A."/>
            <person name="Suttiyut T."/>
            <person name="Ogas R."/>
            <person name="Tomko P."/>
            <person name="Gavelis G."/>
            <person name="Widhalm J.R."/>
            <person name="Wisecaver J.H."/>
        </authorList>
    </citation>
    <scope>NUCLEOTIDE SEQUENCE</scope>
    <source>
        <strain evidence="2">ECLA1</strain>
    </source>
</reference>
<evidence type="ECO:0000256" key="1">
    <source>
        <dbReference type="SAM" id="MobiDB-lite"/>
    </source>
</evidence>
<evidence type="ECO:0000313" key="2">
    <source>
        <dbReference type="EMBL" id="KAK3759351.1"/>
    </source>
</evidence>